<organism evidence="1 2">
    <name type="scientific">Blepharisma stoltei</name>
    <dbReference type="NCBI Taxonomy" id="1481888"/>
    <lineage>
        <taxon>Eukaryota</taxon>
        <taxon>Sar</taxon>
        <taxon>Alveolata</taxon>
        <taxon>Ciliophora</taxon>
        <taxon>Postciliodesmatophora</taxon>
        <taxon>Heterotrichea</taxon>
        <taxon>Heterotrichida</taxon>
        <taxon>Blepharismidae</taxon>
        <taxon>Blepharisma</taxon>
    </lineage>
</organism>
<comment type="caution">
    <text evidence="1">The sequence shown here is derived from an EMBL/GenBank/DDBJ whole genome shotgun (WGS) entry which is preliminary data.</text>
</comment>
<name>A0AAU9KRA3_9CILI</name>
<dbReference type="Proteomes" id="UP001162131">
    <property type="component" value="Unassembled WGS sequence"/>
</dbReference>
<reference evidence="1" key="1">
    <citation type="submission" date="2021-09" db="EMBL/GenBank/DDBJ databases">
        <authorList>
            <consortium name="AG Swart"/>
            <person name="Singh M."/>
            <person name="Singh A."/>
            <person name="Seah K."/>
            <person name="Emmerich C."/>
        </authorList>
    </citation>
    <scope>NUCLEOTIDE SEQUENCE</scope>
    <source>
        <strain evidence="1">ATCC30299</strain>
    </source>
</reference>
<evidence type="ECO:0000313" key="1">
    <source>
        <dbReference type="EMBL" id="CAG9335819.1"/>
    </source>
</evidence>
<dbReference type="AlphaFoldDB" id="A0AAU9KRA3"/>
<evidence type="ECO:0000313" key="2">
    <source>
        <dbReference type="Proteomes" id="UP001162131"/>
    </source>
</evidence>
<accession>A0AAU9KRA3</accession>
<gene>
    <name evidence="1" type="ORF">BSTOLATCC_MIC65139</name>
</gene>
<proteinExistence type="predicted"/>
<protein>
    <submittedName>
        <fullName evidence="1">Uncharacterized protein</fullName>
    </submittedName>
</protein>
<sequence>MGNHCVKREQPCLIQENETLDYNPVKIGNLIFIDYSKSNRKCGSVQELISTTPDCTPTQLNCSSILKNNETSKHSIVEIIGMDLETSEELIMTIEIHENWALIQLGNKESIEKVLNFDRSNIELHHDLQAKPFRTGFHGILEHVNYLIGLGLDPNQENYGKFLYRQIKLLIG</sequence>
<dbReference type="EMBL" id="CAJZBQ010000063">
    <property type="protein sequence ID" value="CAG9335819.1"/>
    <property type="molecule type" value="Genomic_DNA"/>
</dbReference>
<keyword evidence="2" id="KW-1185">Reference proteome</keyword>